<dbReference type="AlphaFoldDB" id="A0A8D5UA56"/>
<reference evidence="1 2" key="1">
    <citation type="submission" date="2021-04" db="EMBL/GenBank/DDBJ databases">
        <title>Complete genome sequence of Stygiolobus sp. KN-1.</title>
        <authorList>
            <person name="Nakamura K."/>
            <person name="Sakai H."/>
            <person name="Kurosawa N."/>
        </authorList>
    </citation>
    <scope>NUCLEOTIDE SEQUENCE [LARGE SCALE GENOMIC DNA]</scope>
    <source>
        <strain evidence="1 2">KN-1</strain>
    </source>
</reference>
<dbReference type="InterPro" id="IPR010268">
    <property type="entry name" value="PaREP1"/>
</dbReference>
<evidence type="ECO:0000313" key="2">
    <source>
        <dbReference type="Proteomes" id="UP000825123"/>
    </source>
</evidence>
<dbReference type="EMBL" id="AP024597">
    <property type="protein sequence ID" value="BCU71663.1"/>
    <property type="molecule type" value="Genomic_DNA"/>
</dbReference>
<dbReference type="Proteomes" id="UP000825123">
    <property type="component" value="Chromosome"/>
</dbReference>
<keyword evidence="2" id="KW-1185">Reference proteome</keyword>
<accession>A0A8D5UA56</accession>
<proteinExistence type="predicted"/>
<protein>
    <submittedName>
        <fullName evidence="1">Uncharacterized protein</fullName>
    </submittedName>
</protein>
<gene>
    <name evidence="1" type="ORF">KN1_29600</name>
</gene>
<sequence length="123" mass="13909">MEKDLYKLGEDYVEAGVIESLSGLLLSLARCREGYTRESAGKAFSAVKALMSAIIVTNEEKLLALPNDDKEKEWIKKKAHIVPTYSMLTLSQMLRKIGVDIVNLVRAALDFHEYQYNGFEPRL</sequence>
<dbReference type="KEGG" id="csty:KN1_29600"/>
<dbReference type="Pfam" id="PF05942">
    <property type="entry name" value="PaREP1"/>
    <property type="match status" value="1"/>
</dbReference>
<evidence type="ECO:0000313" key="1">
    <source>
        <dbReference type="EMBL" id="BCU71663.1"/>
    </source>
</evidence>
<name>A0A8D5UA56_9CREN</name>
<organism evidence="1 2">
    <name type="scientific">Stygiolobus caldivivus</name>
    <dbReference type="NCBI Taxonomy" id="2824673"/>
    <lineage>
        <taxon>Archaea</taxon>
        <taxon>Thermoproteota</taxon>
        <taxon>Thermoprotei</taxon>
        <taxon>Sulfolobales</taxon>
        <taxon>Sulfolobaceae</taxon>
        <taxon>Stygiolobus</taxon>
    </lineage>
</organism>